<protein>
    <recommendedName>
        <fullName evidence="1">DUF7688 domain-containing protein</fullName>
    </recommendedName>
</protein>
<evidence type="ECO:0000313" key="2">
    <source>
        <dbReference type="EMBL" id="WOB11270.1"/>
    </source>
</evidence>
<dbReference type="RefSeq" id="WP_316704484.1">
    <property type="nucleotide sequence ID" value="NZ_CP136337.1"/>
</dbReference>
<dbReference type="InterPro" id="IPR056105">
    <property type="entry name" value="DUF7688"/>
</dbReference>
<gene>
    <name evidence="2" type="ORF">RXV79_26935</name>
</gene>
<keyword evidence="3" id="KW-1185">Reference proteome</keyword>
<accession>A0ABZ0D2A7</accession>
<geneLocation type="plasmid" evidence="2 3">
    <name>unnamed1</name>
</geneLocation>
<reference evidence="2 3" key="1">
    <citation type="submission" date="2023-10" db="EMBL/GenBank/DDBJ databases">
        <title>Bacteria for the degradation of biodegradable plastic PBAT(Polybutylene adipate terephthalate).</title>
        <authorList>
            <person name="Weon H.-Y."/>
            <person name="Yeon J."/>
        </authorList>
    </citation>
    <scope>NUCLEOTIDE SEQUENCE [LARGE SCALE GENOMIC DNA]</scope>
    <source>
        <strain evidence="2 3">SBD 7-3</strain>
        <plasmid evidence="2 3">unnamed1</plasmid>
    </source>
</reference>
<keyword evidence="2" id="KW-0614">Plasmid</keyword>
<name>A0ABZ0D2A7_9BURK</name>
<evidence type="ECO:0000313" key="3">
    <source>
        <dbReference type="Proteomes" id="UP001303946"/>
    </source>
</evidence>
<sequence>MAVIFNNISGINFEGRRQAWLQYMAWMSWFHRSAWPGRESPFRDGAQIKLAPIGGRPIAQFTFPASFSADLDRVTHEQQA</sequence>
<organism evidence="2 3">
    <name type="scientific">Piscinibacter gummiphilus</name>
    <dbReference type="NCBI Taxonomy" id="946333"/>
    <lineage>
        <taxon>Bacteria</taxon>
        <taxon>Pseudomonadati</taxon>
        <taxon>Pseudomonadota</taxon>
        <taxon>Betaproteobacteria</taxon>
        <taxon>Burkholderiales</taxon>
        <taxon>Sphaerotilaceae</taxon>
        <taxon>Piscinibacter</taxon>
    </lineage>
</organism>
<dbReference type="Proteomes" id="UP001303946">
    <property type="component" value="Plasmid unnamed1"/>
</dbReference>
<evidence type="ECO:0000259" key="1">
    <source>
        <dbReference type="Pfam" id="PF24737"/>
    </source>
</evidence>
<feature type="domain" description="DUF7688" evidence="1">
    <location>
        <begin position="2"/>
        <end position="53"/>
    </location>
</feature>
<proteinExistence type="predicted"/>
<dbReference type="Pfam" id="PF24737">
    <property type="entry name" value="DUF7688"/>
    <property type="match status" value="1"/>
</dbReference>
<dbReference type="EMBL" id="CP136337">
    <property type="protein sequence ID" value="WOB11270.1"/>
    <property type="molecule type" value="Genomic_DNA"/>
</dbReference>